<name>A0A485M6L1_9ZZZZ</name>
<dbReference type="Pfam" id="PF06050">
    <property type="entry name" value="HGD-D"/>
    <property type="match status" value="1"/>
</dbReference>
<dbReference type="InterPro" id="IPR010327">
    <property type="entry name" value="FldB/FldC_alpha/beta"/>
</dbReference>
<dbReference type="EMBL" id="CAADRM010000141">
    <property type="protein sequence ID" value="VFU17906.1"/>
    <property type="molecule type" value="Genomic_DNA"/>
</dbReference>
<gene>
    <name evidence="1" type="ORF">SCFA_740026</name>
</gene>
<protein>
    <submittedName>
        <fullName evidence="1">2-hydroxyglutaryl-CoA dehydratase, D-component (Modular protein)</fullName>
    </submittedName>
</protein>
<dbReference type="AlphaFoldDB" id="A0A485M6L1"/>
<sequence>MKTARENTVQGFIFVGEKFCEYEYFEIPIIAQMLAAEGVRTLELEIGIDDTLNLDAHRTRIEAFAEMLRQETGRSRRDKDAV</sequence>
<evidence type="ECO:0000313" key="1">
    <source>
        <dbReference type="EMBL" id="VFU17906.1"/>
    </source>
</evidence>
<dbReference type="Gene3D" id="3.40.50.11900">
    <property type="match status" value="1"/>
</dbReference>
<accession>A0A485M6L1</accession>
<proteinExistence type="predicted"/>
<reference evidence="1" key="1">
    <citation type="submission" date="2019-03" db="EMBL/GenBank/DDBJ databases">
        <authorList>
            <person name="Hao L."/>
        </authorList>
    </citation>
    <scope>NUCLEOTIDE SEQUENCE</scope>
</reference>
<organism evidence="1">
    <name type="scientific">anaerobic digester metagenome</name>
    <dbReference type="NCBI Taxonomy" id="1263854"/>
    <lineage>
        <taxon>unclassified sequences</taxon>
        <taxon>metagenomes</taxon>
        <taxon>ecological metagenomes</taxon>
    </lineage>
</organism>